<dbReference type="Proteomes" id="UP000584642">
    <property type="component" value="Unassembled WGS sequence"/>
</dbReference>
<keyword evidence="2" id="KW-0436">Ligase</keyword>
<evidence type="ECO:0000259" key="1">
    <source>
        <dbReference type="Pfam" id="PF00149"/>
    </source>
</evidence>
<dbReference type="SUPFAM" id="SSF56300">
    <property type="entry name" value="Metallo-dependent phosphatases"/>
    <property type="match status" value="1"/>
</dbReference>
<dbReference type="InterPro" id="IPR004843">
    <property type="entry name" value="Calcineurin-like_PHP"/>
</dbReference>
<proteinExistence type="predicted"/>
<dbReference type="EMBL" id="JABFDB010000008">
    <property type="protein sequence ID" value="NYZ20675.1"/>
    <property type="molecule type" value="Genomic_DNA"/>
</dbReference>
<keyword evidence="2" id="KW-0255">Endonuclease</keyword>
<evidence type="ECO:0000313" key="2">
    <source>
        <dbReference type="EMBL" id="NYZ20675.1"/>
    </source>
</evidence>
<gene>
    <name evidence="2" type="primary">pdeM</name>
    <name evidence="2" type="ORF">HND93_13215</name>
</gene>
<protein>
    <submittedName>
        <fullName evidence="2">Ligase-associated DNA damage response endonuclease PdeM</fullName>
        <ecNumber evidence="2">3.1.-.-</ecNumber>
    </submittedName>
</protein>
<dbReference type="Gene3D" id="3.60.21.10">
    <property type="match status" value="1"/>
</dbReference>
<comment type="caution">
    <text evidence="2">The sequence shown here is derived from an EMBL/GenBank/DDBJ whole genome shotgun (WGS) entry which is preliminary data.</text>
</comment>
<reference evidence="2 3" key="1">
    <citation type="submission" date="2020-05" db="EMBL/GenBank/DDBJ databases">
        <title>Azospirillum oleiclasticum sp. nov, a nitrogen-fixing and heavy crude oil-emulsifying bacterium isolated from the crude oil of Yumen Oilfield.</title>
        <authorList>
            <person name="Wu D."/>
            <person name="Cai M."/>
            <person name="Zhang X."/>
        </authorList>
    </citation>
    <scope>NUCLEOTIDE SEQUENCE [LARGE SCALE GENOMIC DNA]</scope>
    <source>
        <strain evidence="2 3">ROY-1-1-2</strain>
    </source>
</reference>
<keyword evidence="2" id="KW-0378">Hydrolase</keyword>
<sequence length="235" mass="25195">MPDVRDTFQNLSPLRLNGADLLADSSGALLWPERRVMVVADLHLEKGSGFAARGRMLPPYDTRATLERLGEAMARLTPATLLCLGDSFHDRKAETRMAPDDAEALRALTASVDWVWITGNHDPEPPRGLGGRAAAEVTLGPLVFRHEAVPGAVGELSGHLHPVATVRVTSGRVRARCFAEDGNRLVMPAFGAFAGGLNVMDPAVRGLFPGGFAVHMIVRDRVHRFPAGRLQAGAA</sequence>
<accession>A0ABX2TD78</accession>
<dbReference type="PIRSF" id="PIRSF000887">
    <property type="entry name" value="Pesterase_MJ0037"/>
    <property type="match status" value="1"/>
</dbReference>
<dbReference type="GO" id="GO:0016787">
    <property type="term" value="F:hydrolase activity"/>
    <property type="evidence" value="ECO:0007669"/>
    <property type="project" value="UniProtKB-KW"/>
</dbReference>
<dbReference type="PANTHER" id="PTHR39323:SF1">
    <property type="entry name" value="BLR1149 PROTEIN"/>
    <property type="match status" value="1"/>
</dbReference>
<dbReference type="InterPro" id="IPR024173">
    <property type="entry name" value="Pesterase_MJ0037-like"/>
</dbReference>
<feature type="domain" description="Calcineurin-like phosphoesterase" evidence="1">
    <location>
        <begin position="35"/>
        <end position="126"/>
    </location>
</feature>
<dbReference type="GO" id="GO:0016874">
    <property type="term" value="F:ligase activity"/>
    <property type="evidence" value="ECO:0007669"/>
    <property type="project" value="UniProtKB-KW"/>
</dbReference>
<organism evidence="2 3">
    <name type="scientific">Azospirillum oleiclasticum</name>
    <dbReference type="NCBI Taxonomy" id="2735135"/>
    <lineage>
        <taxon>Bacteria</taxon>
        <taxon>Pseudomonadati</taxon>
        <taxon>Pseudomonadota</taxon>
        <taxon>Alphaproteobacteria</taxon>
        <taxon>Rhodospirillales</taxon>
        <taxon>Azospirillaceae</taxon>
        <taxon>Azospirillum</taxon>
    </lineage>
</organism>
<keyword evidence="2" id="KW-0540">Nuclease</keyword>
<dbReference type="Pfam" id="PF00149">
    <property type="entry name" value="Metallophos"/>
    <property type="match status" value="1"/>
</dbReference>
<name>A0ABX2TD78_9PROT</name>
<dbReference type="InterPro" id="IPR029052">
    <property type="entry name" value="Metallo-depent_PP-like"/>
</dbReference>
<dbReference type="RefSeq" id="WP_180282437.1">
    <property type="nucleotide sequence ID" value="NZ_JABFDB010000008.1"/>
</dbReference>
<dbReference type="PANTHER" id="PTHR39323">
    <property type="entry name" value="BLR1149 PROTEIN"/>
    <property type="match status" value="1"/>
</dbReference>
<dbReference type="InterPro" id="IPR026336">
    <property type="entry name" value="PdeM-like"/>
</dbReference>
<dbReference type="NCBIfam" id="TIGR04123">
    <property type="entry name" value="P_estr_lig_assc"/>
    <property type="match status" value="1"/>
</dbReference>
<dbReference type="EC" id="3.1.-.-" evidence="2"/>
<keyword evidence="3" id="KW-1185">Reference proteome</keyword>
<evidence type="ECO:0000313" key="3">
    <source>
        <dbReference type="Proteomes" id="UP000584642"/>
    </source>
</evidence>
<dbReference type="GO" id="GO:0004519">
    <property type="term" value="F:endonuclease activity"/>
    <property type="evidence" value="ECO:0007669"/>
    <property type="project" value="UniProtKB-KW"/>
</dbReference>